<dbReference type="EMBL" id="UFVS01000001">
    <property type="protein sequence ID" value="SUX45366.1"/>
    <property type="molecule type" value="Genomic_DNA"/>
</dbReference>
<dbReference type="RefSeq" id="WP_228421270.1">
    <property type="nucleotide sequence ID" value="NZ_CAURFR010000047.1"/>
</dbReference>
<dbReference type="EMBL" id="FTMF01000002">
    <property type="protein sequence ID" value="SIQ05663.1"/>
    <property type="molecule type" value="Genomic_DNA"/>
</dbReference>
<organism evidence="2 4">
    <name type="scientific">Chryseobacterium indoltheticum</name>
    <dbReference type="NCBI Taxonomy" id="254"/>
    <lineage>
        <taxon>Bacteria</taxon>
        <taxon>Pseudomonadati</taxon>
        <taxon>Bacteroidota</taxon>
        <taxon>Flavobacteriia</taxon>
        <taxon>Flavobacteriales</taxon>
        <taxon>Weeksellaceae</taxon>
        <taxon>Chryseobacterium group</taxon>
        <taxon>Chryseobacterium</taxon>
    </lineage>
</organism>
<reference evidence="2 4" key="2">
    <citation type="submission" date="2018-06" db="EMBL/GenBank/DDBJ databases">
        <authorList>
            <consortium name="Pathogen Informatics"/>
            <person name="Doyle S."/>
        </authorList>
    </citation>
    <scope>NUCLEOTIDE SEQUENCE [LARGE SCALE GENOMIC DNA]</scope>
    <source>
        <strain evidence="2 4">NCTC13560</strain>
    </source>
</reference>
<dbReference type="GeneID" id="303674438"/>
<sequence length="198" mass="23252">MKNNRNMICKKIITNIFTFSVLTLAMQQYNAQKVVVNREVETTNDGKMLLGHQLKDQFVKEPYSEWYTKEFNEYALDQKAVGELKKNNINSYNLIVFIGTWCEDSHRDFPRLMKILDEVKYPDNRLTIIAVNRKKESPTGDEVKYNVSKVPTIIVEKYGKEIGRMIEMPTTGYVERDLVEILKKDDKSVIREIFKKEN</sequence>
<dbReference type="Gene3D" id="3.40.30.10">
    <property type="entry name" value="Glutaredoxin"/>
    <property type="match status" value="1"/>
</dbReference>
<dbReference type="InterPro" id="IPR036249">
    <property type="entry name" value="Thioredoxin-like_sf"/>
</dbReference>
<dbReference type="AlphaFoldDB" id="A0A381FFM2"/>
<gene>
    <name evidence="2" type="ORF">NCTC13560_03052</name>
    <name evidence="1" type="ORF">SAMN05421682_102184</name>
</gene>
<dbReference type="Proteomes" id="UP000185725">
    <property type="component" value="Unassembled WGS sequence"/>
</dbReference>
<accession>A0A381FFM2</accession>
<dbReference type="Proteomes" id="UP000255231">
    <property type="component" value="Unassembled WGS sequence"/>
</dbReference>
<proteinExistence type="predicted"/>
<evidence type="ECO:0000313" key="2">
    <source>
        <dbReference type="EMBL" id="SUX45366.1"/>
    </source>
</evidence>
<evidence type="ECO:0000313" key="4">
    <source>
        <dbReference type="Proteomes" id="UP000255231"/>
    </source>
</evidence>
<dbReference type="SUPFAM" id="SSF52833">
    <property type="entry name" value="Thioredoxin-like"/>
    <property type="match status" value="1"/>
</dbReference>
<name>A0A381FFM2_9FLAO</name>
<evidence type="ECO:0000313" key="1">
    <source>
        <dbReference type="EMBL" id="SIQ05663.1"/>
    </source>
</evidence>
<reference evidence="1 3" key="1">
    <citation type="submission" date="2017-01" db="EMBL/GenBank/DDBJ databases">
        <authorList>
            <person name="Varghese N."/>
            <person name="Submissions S."/>
        </authorList>
    </citation>
    <scope>NUCLEOTIDE SEQUENCE [LARGE SCALE GENOMIC DNA]</scope>
    <source>
        <strain evidence="1 3">ATCC 27950</strain>
    </source>
</reference>
<protein>
    <submittedName>
        <fullName evidence="1">Thioredoxin</fullName>
    </submittedName>
</protein>
<keyword evidence="3" id="KW-1185">Reference proteome</keyword>
<dbReference type="CDD" id="cd02947">
    <property type="entry name" value="TRX_family"/>
    <property type="match status" value="1"/>
</dbReference>
<evidence type="ECO:0000313" key="3">
    <source>
        <dbReference type="Proteomes" id="UP000185725"/>
    </source>
</evidence>